<feature type="domain" description="Aldehyde dehydrogenase" evidence="5">
    <location>
        <begin position="21"/>
        <end position="472"/>
    </location>
</feature>
<dbReference type="InterPro" id="IPR015590">
    <property type="entry name" value="Aldehyde_DH_dom"/>
</dbReference>
<comment type="similarity">
    <text evidence="1 4">Belongs to the aldehyde dehydrogenase family.</text>
</comment>
<dbReference type="SUPFAM" id="SSF53720">
    <property type="entry name" value="ALDH-like"/>
    <property type="match status" value="1"/>
</dbReference>
<dbReference type="InterPro" id="IPR016161">
    <property type="entry name" value="Ald_DH/histidinol_DH"/>
</dbReference>
<dbReference type="FunFam" id="3.40.309.10:FF:000012">
    <property type="entry name" value="Betaine aldehyde dehydrogenase"/>
    <property type="match status" value="1"/>
</dbReference>
<reference evidence="6" key="1">
    <citation type="submission" date="2019-07" db="EMBL/GenBank/DDBJ databases">
        <title>Genomic Encyclopedia of Type Strains, Phase IV (KMG-IV): sequencing the most valuable type-strain genomes for metagenomic binning, comparative biology and taxonomic classification.</title>
        <authorList>
            <person name="Goeker M."/>
        </authorList>
    </citation>
    <scope>NUCLEOTIDE SEQUENCE</scope>
    <source>
        <strain evidence="6">DSM 44596</strain>
    </source>
</reference>
<dbReference type="AlphaFoldDB" id="A0A652YKX2"/>
<dbReference type="GO" id="GO:0016620">
    <property type="term" value="F:oxidoreductase activity, acting on the aldehyde or oxo group of donors, NAD or NADP as acceptor"/>
    <property type="evidence" value="ECO:0007669"/>
    <property type="project" value="InterPro"/>
</dbReference>
<dbReference type="Gene3D" id="3.40.605.10">
    <property type="entry name" value="Aldehyde Dehydrogenase, Chain A, domain 1"/>
    <property type="match status" value="1"/>
</dbReference>
<dbReference type="EMBL" id="VNIQ01000006">
    <property type="protein sequence ID" value="TYQ02273.1"/>
    <property type="molecule type" value="Genomic_DNA"/>
</dbReference>
<evidence type="ECO:0000259" key="5">
    <source>
        <dbReference type="Pfam" id="PF00171"/>
    </source>
</evidence>
<dbReference type="InterPro" id="IPR016163">
    <property type="entry name" value="Ald_DH_C"/>
</dbReference>
<name>A0A652YKX2_NOCGL</name>
<dbReference type="Gene3D" id="3.40.309.10">
    <property type="entry name" value="Aldehyde Dehydrogenase, Chain A, domain 2"/>
    <property type="match status" value="1"/>
</dbReference>
<accession>A0A652YKX2</accession>
<evidence type="ECO:0000256" key="4">
    <source>
        <dbReference type="RuleBase" id="RU003345"/>
    </source>
</evidence>
<evidence type="ECO:0000313" key="6">
    <source>
        <dbReference type="EMBL" id="TYQ02273.1"/>
    </source>
</evidence>
<keyword evidence="2 4" id="KW-0560">Oxidoreductase</keyword>
<dbReference type="InterPro" id="IPR016162">
    <property type="entry name" value="Ald_DH_N"/>
</dbReference>
<dbReference type="Pfam" id="PF00171">
    <property type="entry name" value="Aldedh"/>
    <property type="match status" value="1"/>
</dbReference>
<sequence length="481" mass="50256">MGSALDKLDHWIAGSAVMPTSADYMAVTDPATGCEARQLACGNAHDVDLAVQAASAAETAWKQIPALARARLFGDLARAMRADSAELARLEISETGKPEAVALAEVENSATYFDFYGGLIGMPAGDTLDVAPDQHVYTRREAFGVIGVITPWNVPLNQAARACAPALAAGNTVVVKPSESTSASTVRLAQLATEVGFPAGVFNVVLGTGQDAGAALVAHPDVSKVAFTGSVGTGRAIGHVAADRIIPVTLELGGKSANIVFADADVEKAVAGSLLAFTANAGQVCSAGTRLLVHRSIHDEVVQKLAAGAAAVRPGRDIGPLITRAQFERVQEYFKIAESEGAQAVTGGTVSVVAQETGGFYIDPTVYIGVDNSARIAREEIFGPVVLVLAFDTEDEAIELANDSDYGLVAGVWTSNVSRALRVSERIRVGQVFVNTWSTGSVQTPFGGWKNSGYGREKGVEALHHYSQVKCVTIKFEGDSQ</sequence>
<proteinExistence type="inferred from homology"/>
<dbReference type="PANTHER" id="PTHR11699">
    <property type="entry name" value="ALDEHYDE DEHYDROGENASE-RELATED"/>
    <property type="match status" value="1"/>
</dbReference>
<gene>
    <name evidence="6" type="ORF">FNL38_10692</name>
</gene>
<comment type="caution">
    <text evidence="6">The sequence shown here is derived from an EMBL/GenBank/DDBJ whole genome shotgun (WGS) entry which is preliminary data.</text>
</comment>
<evidence type="ECO:0000256" key="1">
    <source>
        <dbReference type="ARBA" id="ARBA00009986"/>
    </source>
</evidence>
<dbReference type="PROSITE" id="PS00687">
    <property type="entry name" value="ALDEHYDE_DEHYDR_GLU"/>
    <property type="match status" value="1"/>
</dbReference>
<dbReference type="FunFam" id="3.40.605.10:FF:000007">
    <property type="entry name" value="NAD/NADP-dependent betaine aldehyde dehydrogenase"/>
    <property type="match status" value="1"/>
</dbReference>
<evidence type="ECO:0000256" key="3">
    <source>
        <dbReference type="PROSITE-ProRule" id="PRU10007"/>
    </source>
</evidence>
<organism evidence="6">
    <name type="scientific">Nocardia globerula</name>
    <dbReference type="NCBI Taxonomy" id="1818"/>
    <lineage>
        <taxon>Bacteria</taxon>
        <taxon>Bacillati</taxon>
        <taxon>Actinomycetota</taxon>
        <taxon>Actinomycetes</taxon>
        <taxon>Mycobacteriales</taxon>
        <taxon>Nocardiaceae</taxon>
        <taxon>Nocardia</taxon>
    </lineage>
</organism>
<feature type="active site" evidence="3">
    <location>
        <position position="251"/>
    </location>
</feature>
<dbReference type="InterPro" id="IPR029510">
    <property type="entry name" value="Ald_DH_CS_GLU"/>
</dbReference>
<protein>
    <submittedName>
        <fullName evidence="6">Aldehyde dehydrogenase (NAD+)</fullName>
    </submittedName>
</protein>
<evidence type="ECO:0000256" key="2">
    <source>
        <dbReference type="ARBA" id="ARBA00023002"/>
    </source>
</evidence>